<dbReference type="Pfam" id="PF13280">
    <property type="entry name" value="WYL"/>
    <property type="match status" value="1"/>
</dbReference>
<evidence type="ECO:0000259" key="3">
    <source>
        <dbReference type="Pfam" id="PF25583"/>
    </source>
</evidence>
<dbReference type="InterPro" id="IPR057727">
    <property type="entry name" value="WCX_dom"/>
</dbReference>
<sequence length="324" mass="36703">MSKADNMLAILWLLKSRRRMTARQLSDELEIHIRTVYRCIDALCISGVPIVAEVGREGGYTIPDSLKLEPLFFDEEEQKALLQAAAFARETGYPSEEALNRAIAKMKRYTNPQQLEAMERRETHIEVIQPPEGSALTAILAELEASIDGQVSLDMAYTSAYDSGAAKRRIDPYGLVHWRGKWYVVGYCHLREEIRSFRADRIDRIANTSERFERPAAFSARQHLLGSLLAGQGEDDASDDSLISVFIQGTPQAIQELCGHWLLGHALIKRTASEASFRVDELSLYTQIAYYLLSFGGKLKVVEPEELREHMIDITEDLLDYYRS</sequence>
<protein>
    <submittedName>
        <fullName evidence="4">YafY family transcriptional regulator</fullName>
    </submittedName>
</protein>
<dbReference type="InterPro" id="IPR013196">
    <property type="entry name" value="HTH_11"/>
</dbReference>
<reference evidence="4 5" key="1">
    <citation type="submission" date="2018-09" db="EMBL/GenBank/DDBJ databases">
        <title>Paenibacillus aracenensis nov. sp. isolated from a cave in southern Spain.</title>
        <authorList>
            <person name="Jurado V."/>
            <person name="Gutierrez-Patricio S."/>
            <person name="Gonzalez-Pimentel J.L."/>
            <person name="Miller A.Z."/>
            <person name="Laiz L."/>
            <person name="Saiz-Jimenez C."/>
        </authorList>
    </citation>
    <scope>NUCLEOTIDE SEQUENCE [LARGE SCALE GENOMIC DNA]</scope>
    <source>
        <strain evidence="4 5">JCM 19203</strain>
    </source>
</reference>
<proteinExistence type="predicted"/>
<dbReference type="InterPro" id="IPR036388">
    <property type="entry name" value="WH-like_DNA-bd_sf"/>
</dbReference>
<organism evidence="4 5">
    <name type="scientific">Paenibacillus pinisoli</name>
    <dbReference type="NCBI Taxonomy" id="1276110"/>
    <lineage>
        <taxon>Bacteria</taxon>
        <taxon>Bacillati</taxon>
        <taxon>Bacillota</taxon>
        <taxon>Bacilli</taxon>
        <taxon>Bacillales</taxon>
        <taxon>Paenibacillaceae</taxon>
        <taxon>Paenibacillus</taxon>
    </lineage>
</organism>
<dbReference type="Gene3D" id="1.10.10.10">
    <property type="entry name" value="Winged helix-like DNA-binding domain superfamily/Winged helix DNA-binding domain"/>
    <property type="match status" value="1"/>
</dbReference>
<dbReference type="PIRSF" id="PIRSF016838">
    <property type="entry name" value="PafC"/>
    <property type="match status" value="1"/>
</dbReference>
<comment type="caution">
    <text evidence="4">The sequence shown here is derived from an EMBL/GenBank/DDBJ whole genome shotgun (WGS) entry which is preliminary data.</text>
</comment>
<dbReference type="RefSeq" id="WP_120112836.1">
    <property type="nucleotide sequence ID" value="NZ_QXQB01000004.1"/>
</dbReference>
<evidence type="ECO:0000313" key="4">
    <source>
        <dbReference type="EMBL" id="RJX38017.1"/>
    </source>
</evidence>
<dbReference type="SUPFAM" id="SSF46785">
    <property type="entry name" value="Winged helix' DNA-binding domain"/>
    <property type="match status" value="1"/>
</dbReference>
<dbReference type="OrthoDB" id="9767131at2"/>
<dbReference type="PANTHER" id="PTHR34580">
    <property type="match status" value="1"/>
</dbReference>
<evidence type="ECO:0000259" key="2">
    <source>
        <dbReference type="Pfam" id="PF13280"/>
    </source>
</evidence>
<evidence type="ECO:0000313" key="5">
    <source>
        <dbReference type="Proteomes" id="UP000267798"/>
    </source>
</evidence>
<keyword evidence="5" id="KW-1185">Reference proteome</keyword>
<dbReference type="Pfam" id="PF08279">
    <property type="entry name" value="HTH_11"/>
    <property type="match status" value="1"/>
</dbReference>
<gene>
    <name evidence="4" type="ORF">D3P09_18235</name>
</gene>
<feature type="domain" description="WCX" evidence="3">
    <location>
        <begin position="287"/>
        <end position="319"/>
    </location>
</feature>
<feature type="domain" description="Helix-turn-helix type 11" evidence="1">
    <location>
        <begin position="8"/>
        <end position="60"/>
    </location>
</feature>
<dbReference type="PANTHER" id="PTHR34580:SF3">
    <property type="entry name" value="PROTEIN PAFB"/>
    <property type="match status" value="1"/>
</dbReference>
<dbReference type="PROSITE" id="PS52050">
    <property type="entry name" value="WYL"/>
    <property type="match status" value="1"/>
</dbReference>
<accession>A0A3A6PBY5</accession>
<name>A0A3A6PBY5_9BACL</name>
<dbReference type="InterPro" id="IPR036390">
    <property type="entry name" value="WH_DNA-bd_sf"/>
</dbReference>
<dbReference type="EMBL" id="QXQB01000004">
    <property type="protein sequence ID" value="RJX38017.1"/>
    <property type="molecule type" value="Genomic_DNA"/>
</dbReference>
<dbReference type="Proteomes" id="UP000267798">
    <property type="component" value="Unassembled WGS sequence"/>
</dbReference>
<dbReference type="Pfam" id="PF25583">
    <property type="entry name" value="WCX"/>
    <property type="match status" value="1"/>
</dbReference>
<dbReference type="InterPro" id="IPR026881">
    <property type="entry name" value="WYL_dom"/>
</dbReference>
<dbReference type="InterPro" id="IPR028349">
    <property type="entry name" value="PafC-like"/>
</dbReference>
<feature type="domain" description="WYL" evidence="2">
    <location>
        <begin position="139"/>
        <end position="205"/>
    </location>
</feature>
<dbReference type="AlphaFoldDB" id="A0A3A6PBY5"/>
<dbReference type="InterPro" id="IPR051534">
    <property type="entry name" value="CBASS_pafABC_assoc_protein"/>
</dbReference>
<evidence type="ECO:0000259" key="1">
    <source>
        <dbReference type="Pfam" id="PF08279"/>
    </source>
</evidence>